<name>A0A1Z5JE29_FISSO</name>
<dbReference type="InterPro" id="IPR016181">
    <property type="entry name" value="Acyl_CoA_acyltransferase"/>
</dbReference>
<evidence type="ECO:0000256" key="2">
    <source>
        <dbReference type="ARBA" id="ARBA00023315"/>
    </source>
</evidence>
<evidence type="ECO:0000256" key="1">
    <source>
        <dbReference type="ARBA" id="ARBA00022679"/>
    </source>
</evidence>
<evidence type="ECO:0000259" key="4">
    <source>
        <dbReference type="PROSITE" id="PS51186"/>
    </source>
</evidence>
<dbReference type="InterPro" id="IPR051646">
    <property type="entry name" value="NatB_acetyltransferase_subunit"/>
</dbReference>
<reference evidence="5 6" key="1">
    <citation type="journal article" date="2015" name="Plant Cell">
        <title>Oil accumulation by the oleaginous diatom Fistulifera solaris as revealed by the genome and transcriptome.</title>
        <authorList>
            <person name="Tanaka T."/>
            <person name="Maeda Y."/>
            <person name="Veluchamy A."/>
            <person name="Tanaka M."/>
            <person name="Abida H."/>
            <person name="Marechal E."/>
            <person name="Bowler C."/>
            <person name="Muto M."/>
            <person name="Sunaga Y."/>
            <person name="Tanaka M."/>
            <person name="Yoshino T."/>
            <person name="Taniguchi T."/>
            <person name="Fukuda Y."/>
            <person name="Nemoto M."/>
            <person name="Matsumoto M."/>
            <person name="Wong P.S."/>
            <person name="Aburatani S."/>
            <person name="Fujibuchi W."/>
        </authorList>
    </citation>
    <scope>NUCLEOTIDE SEQUENCE [LARGE SCALE GENOMIC DNA]</scope>
    <source>
        <strain evidence="5 6">JPCC DA0580</strain>
    </source>
</reference>
<dbReference type="SUPFAM" id="SSF55729">
    <property type="entry name" value="Acyl-CoA N-acyltransferases (Nat)"/>
    <property type="match status" value="1"/>
</dbReference>
<evidence type="ECO:0000256" key="3">
    <source>
        <dbReference type="ARBA" id="ARBA00025786"/>
    </source>
</evidence>
<dbReference type="PROSITE" id="PS51186">
    <property type="entry name" value="GNAT"/>
    <property type="match status" value="1"/>
</dbReference>
<dbReference type="EC" id="2.3.1.256" evidence="5"/>
<dbReference type="InParanoid" id="A0A1Z5JE29"/>
<protein>
    <submittedName>
        <fullName evidence="5">N-alpha-acetyltransferase 30</fullName>
        <ecNumber evidence="5">2.3.1.256</ecNumber>
    </submittedName>
</protein>
<keyword evidence="1 5" id="KW-0808">Transferase</keyword>
<dbReference type="Pfam" id="PF00583">
    <property type="entry name" value="Acetyltransf_1"/>
    <property type="match status" value="1"/>
</dbReference>
<evidence type="ECO:0000313" key="5">
    <source>
        <dbReference type="EMBL" id="GAX12038.1"/>
    </source>
</evidence>
<dbReference type="Proteomes" id="UP000198406">
    <property type="component" value="Unassembled WGS sequence"/>
</dbReference>
<gene>
    <name evidence="5" type="ORF">FisN_8Lh138</name>
</gene>
<evidence type="ECO:0000313" key="6">
    <source>
        <dbReference type="Proteomes" id="UP000198406"/>
    </source>
</evidence>
<dbReference type="EMBL" id="BDSP01000048">
    <property type="protein sequence ID" value="GAX12038.1"/>
    <property type="molecule type" value="Genomic_DNA"/>
</dbReference>
<dbReference type="GO" id="GO:0120518">
    <property type="term" value="F:protein N-terminal-methionine acetyltransferase activity"/>
    <property type="evidence" value="ECO:0007669"/>
    <property type="project" value="UniProtKB-EC"/>
</dbReference>
<sequence>MTSLRQFCLDDLLRFNAINLDVLTETYNGSFYMSYLSKWPESFVVAEAPQGQLMGYVLGKAEGEDQLWHGHVSAVTVSPQYRRLGLAKTLMDSFENLSIYTYNAYFVDLFVRASNHLAIQMYQNFGYSTYRRVLGYYSGYGEEPAEDALDMRKALPRDVEKASIVPLDRPVRPEELEW</sequence>
<dbReference type="PANTHER" id="PTHR45910">
    <property type="entry name" value="N-ALPHA-ACETYLTRANSFERASE 20"/>
    <property type="match status" value="1"/>
</dbReference>
<keyword evidence="6" id="KW-1185">Reference proteome</keyword>
<comment type="caution">
    <text evidence="5">The sequence shown here is derived from an EMBL/GenBank/DDBJ whole genome shotgun (WGS) entry which is preliminary data.</text>
</comment>
<dbReference type="InterPro" id="IPR000182">
    <property type="entry name" value="GNAT_dom"/>
</dbReference>
<proteinExistence type="inferred from homology"/>
<keyword evidence="2 5" id="KW-0012">Acyltransferase</keyword>
<dbReference type="GO" id="GO:0031416">
    <property type="term" value="C:NatB complex"/>
    <property type="evidence" value="ECO:0007669"/>
    <property type="project" value="TreeGrafter"/>
</dbReference>
<feature type="domain" description="N-acetyltransferase" evidence="4">
    <location>
        <begin position="2"/>
        <end position="156"/>
    </location>
</feature>
<dbReference type="FunFam" id="3.40.630.30:FF:000034">
    <property type="entry name" value="N-alpha-acetyltransferase 20"/>
    <property type="match status" value="1"/>
</dbReference>
<organism evidence="5 6">
    <name type="scientific">Fistulifera solaris</name>
    <name type="common">Oleaginous diatom</name>
    <dbReference type="NCBI Taxonomy" id="1519565"/>
    <lineage>
        <taxon>Eukaryota</taxon>
        <taxon>Sar</taxon>
        <taxon>Stramenopiles</taxon>
        <taxon>Ochrophyta</taxon>
        <taxon>Bacillariophyta</taxon>
        <taxon>Bacillariophyceae</taxon>
        <taxon>Bacillariophycidae</taxon>
        <taxon>Naviculales</taxon>
        <taxon>Naviculaceae</taxon>
        <taxon>Fistulifera</taxon>
    </lineage>
</organism>
<comment type="similarity">
    <text evidence="3">Belongs to the acetyltransferase family. ARD1 subfamily.</text>
</comment>
<dbReference type="FunCoup" id="A0A1Z5JE29">
    <property type="interactions" value="752"/>
</dbReference>
<dbReference type="Gene3D" id="3.40.630.30">
    <property type="match status" value="1"/>
</dbReference>
<dbReference type="CDD" id="cd04301">
    <property type="entry name" value="NAT_SF"/>
    <property type="match status" value="1"/>
</dbReference>
<accession>A0A1Z5JE29</accession>
<dbReference type="AlphaFoldDB" id="A0A1Z5JE29"/>
<dbReference type="OrthoDB" id="10264728at2759"/>
<dbReference type="PANTHER" id="PTHR45910:SF1">
    <property type="entry name" value="N-ALPHA-ACETYLTRANSFERASE 20"/>
    <property type="match status" value="1"/>
</dbReference>